<dbReference type="Proteomes" id="UP001479436">
    <property type="component" value="Unassembled WGS sequence"/>
</dbReference>
<dbReference type="Pfam" id="PF00076">
    <property type="entry name" value="RRM_1"/>
    <property type="match status" value="2"/>
</dbReference>
<dbReference type="InterPro" id="IPR000504">
    <property type="entry name" value="RRM_dom"/>
</dbReference>
<evidence type="ECO:0000259" key="4">
    <source>
        <dbReference type="PROSITE" id="PS50102"/>
    </source>
</evidence>
<dbReference type="PANTHER" id="PTHR48025">
    <property type="entry name" value="OS02G0815200 PROTEIN"/>
    <property type="match status" value="1"/>
</dbReference>
<feature type="compositionally biased region" description="Basic residues" evidence="3">
    <location>
        <begin position="203"/>
        <end position="212"/>
    </location>
</feature>
<keyword evidence="1 2" id="KW-0694">RNA-binding</keyword>
<protein>
    <recommendedName>
        <fullName evidence="4">RRM domain-containing protein</fullName>
    </recommendedName>
</protein>
<dbReference type="SMART" id="SM00360">
    <property type="entry name" value="RRM"/>
    <property type="match status" value="2"/>
</dbReference>
<dbReference type="InterPro" id="IPR012677">
    <property type="entry name" value="Nucleotide-bd_a/b_plait_sf"/>
</dbReference>
<dbReference type="EMBL" id="JASJQH010000102">
    <property type="protein sequence ID" value="KAK9767088.1"/>
    <property type="molecule type" value="Genomic_DNA"/>
</dbReference>
<evidence type="ECO:0000256" key="1">
    <source>
        <dbReference type="ARBA" id="ARBA00022884"/>
    </source>
</evidence>
<keyword evidence="6" id="KW-1185">Reference proteome</keyword>
<dbReference type="PANTHER" id="PTHR48025:SF1">
    <property type="entry name" value="RRM DOMAIN-CONTAINING PROTEIN"/>
    <property type="match status" value="1"/>
</dbReference>
<feature type="compositionally biased region" description="Basic and acidic residues" evidence="3">
    <location>
        <begin position="184"/>
        <end position="202"/>
    </location>
</feature>
<evidence type="ECO:0000256" key="2">
    <source>
        <dbReference type="PROSITE-ProRule" id="PRU00176"/>
    </source>
</evidence>
<evidence type="ECO:0000256" key="3">
    <source>
        <dbReference type="SAM" id="MobiDB-lite"/>
    </source>
</evidence>
<feature type="region of interest" description="Disordered" evidence="3">
    <location>
        <begin position="184"/>
        <end position="225"/>
    </location>
</feature>
<organism evidence="5 6">
    <name type="scientific">Basidiobolus ranarum</name>
    <dbReference type="NCBI Taxonomy" id="34480"/>
    <lineage>
        <taxon>Eukaryota</taxon>
        <taxon>Fungi</taxon>
        <taxon>Fungi incertae sedis</taxon>
        <taxon>Zoopagomycota</taxon>
        <taxon>Entomophthoromycotina</taxon>
        <taxon>Basidiobolomycetes</taxon>
        <taxon>Basidiobolales</taxon>
        <taxon>Basidiobolaceae</taxon>
        <taxon>Basidiobolus</taxon>
    </lineage>
</organism>
<dbReference type="PROSITE" id="PS50102">
    <property type="entry name" value="RRM"/>
    <property type="match status" value="2"/>
</dbReference>
<evidence type="ECO:0000313" key="5">
    <source>
        <dbReference type="EMBL" id="KAK9767088.1"/>
    </source>
</evidence>
<feature type="domain" description="RRM" evidence="4">
    <location>
        <begin position="42"/>
        <end position="118"/>
    </location>
</feature>
<evidence type="ECO:0000313" key="6">
    <source>
        <dbReference type="Proteomes" id="UP001479436"/>
    </source>
</evidence>
<comment type="caution">
    <text evidence="5">The sequence shown here is derived from an EMBL/GenBank/DDBJ whole genome shotgun (WGS) entry which is preliminary data.</text>
</comment>
<dbReference type="InterPro" id="IPR050502">
    <property type="entry name" value="Euk_RNA-bind_prot"/>
</dbReference>
<dbReference type="CDD" id="cd00590">
    <property type="entry name" value="RRM_SF"/>
    <property type="match status" value="1"/>
</dbReference>
<accession>A0ABR2X004</accession>
<feature type="region of interest" description="Disordered" evidence="3">
    <location>
        <begin position="301"/>
        <end position="325"/>
    </location>
</feature>
<feature type="region of interest" description="Disordered" evidence="3">
    <location>
        <begin position="1"/>
        <end position="22"/>
    </location>
</feature>
<proteinExistence type="predicted"/>
<feature type="compositionally biased region" description="Basic residues" evidence="3">
    <location>
        <begin position="132"/>
        <end position="150"/>
    </location>
</feature>
<feature type="region of interest" description="Disordered" evidence="3">
    <location>
        <begin position="117"/>
        <end position="158"/>
    </location>
</feature>
<sequence length="325" mass="36382">MTENTPIQSAPDVGVKEETESTSNITQALEDTHLKTEEEDGHKVFVGNLSFQTTEEELEKFFTVAGKVLKTNIITRGTRSLGYGFVTFESETEAEEAVNKLDKKELDGREINVEVAKPKEETDRTQVSTQRGRGRGGRSRGHGNKTNRRRFSNEECDEVDNKNHVEAQPEDYNEEIGHSEAIDNTSHEYHRGRGRGRGERGFRGRRFSRGRGGHAPPSHLGEPSKTTVFVSNLPYSFGNDELKTLFQGYNIVSSHVACMKSGRSKGFGFVEFADESEQQRAISNNGNLHAEDREILVKVSRSEIHSEIPNEDDHNNESVAPTSNE</sequence>
<reference evidence="5 6" key="1">
    <citation type="submission" date="2023-04" db="EMBL/GenBank/DDBJ databases">
        <title>Genome of Basidiobolus ranarum AG-B5.</title>
        <authorList>
            <person name="Stajich J.E."/>
            <person name="Carter-House D."/>
            <person name="Gryganskyi A."/>
        </authorList>
    </citation>
    <scope>NUCLEOTIDE SEQUENCE [LARGE SCALE GENOMIC DNA]</scope>
    <source>
        <strain evidence="5 6">AG-B5</strain>
    </source>
</reference>
<dbReference type="Gene3D" id="3.30.70.330">
    <property type="match status" value="2"/>
</dbReference>
<feature type="domain" description="RRM" evidence="4">
    <location>
        <begin position="226"/>
        <end position="302"/>
    </location>
</feature>
<name>A0ABR2X004_9FUNG</name>
<dbReference type="InterPro" id="IPR035979">
    <property type="entry name" value="RBD_domain_sf"/>
</dbReference>
<feature type="compositionally biased region" description="Basic and acidic residues" evidence="3">
    <location>
        <begin position="301"/>
        <end position="316"/>
    </location>
</feature>
<gene>
    <name evidence="5" type="ORF">K7432_003355</name>
</gene>
<dbReference type="SUPFAM" id="SSF54928">
    <property type="entry name" value="RNA-binding domain, RBD"/>
    <property type="match status" value="2"/>
</dbReference>